<dbReference type="Proteomes" id="UP000029445">
    <property type="component" value="Chromosome 8"/>
</dbReference>
<dbReference type="AlphaFoldDB" id="A0A095CAR8"/>
<feature type="compositionally biased region" description="Polar residues" evidence="1">
    <location>
        <begin position="682"/>
        <end position="696"/>
    </location>
</feature>
<feature type="compositionally biased region" description="Polar residues" evidence="1">
    <location>
        <begin position="589"/>
        <end position="603"/>
    </location>
</feature>
<feature type="compositionally biased region" description="Acidic residues" evidence="1">
    <location>
        <begin position="555"/>
        <end position="575"/>
    </location>
</feature>
<feature type="compositionally biased region" description="Basic and acidic residues" evidence="1">
    <location>
        <begin position="715"/>
        <end position="728"/>
    </location>
</feature>
<organism evidence="2 3">
    <name type="scientific">Cryptococcus deuterogattii (strain R265)</name>
    <name type="common">Cryptococcus gattii VGII (strain R265)</name>
    <dbReference type="NCBI Taxonomy" id="294750"/>
    <lineage>
        <taxon>Eukaryota</taxon>
        <taxon>Fungi</taxon>
        <taxon>Dikarya</taxon>
        <taxon>Basidiomycota</taxon>
        <taxon>Agaricomycotina</taxon>
        <taxon>Tremellomycetes</taxon>
        <taxon>Tremellales</taxon>
        <taxon>Cryptococcaceae</taxon>
        <taxon>Cryptococcus</taxon>
        <taxon>Cryptococcus gattii species complex</taxon>
    </lineage>
</organism>
<evidence type="ECO:0000313" key="3">
    <source>
        <dbReference type="Proteomes" id="UP000029445"/>
    </source>
</evidence>
<feature type="compositionally biased region" description="Acidic residues" evidence="1">
    <location>
        <begin position="406"/>
        <end position="423"/>
    </location>
</feature>
<name>A0A095CAR8_CRYD2</name>
<feature type="compositionally biased region" description="Basic and acidic residues" evidence="1">
    <location>
        <begin position="750"/>
        <end position="773"/>
    </location>
</feature>
<dbReference type="EMBL" id="CP025766">
    <property type="protein sequence ID" value="KGB76704.1"/>
    <property type="molecule type" value="Genomic_DNA"/>
</dbReference>
<protein>
    <submittedName>
        <fullName evidence="2">Uncharacterized protein</fullName>
    </submittedName>
</protein>
<feature type="compositionally biased region" description="Polar residues" evidence="1">
    <location>
        <begin position="433"/>
        <end position="447"/>
    </location>
</feature>
<feature type="region of interest" description="Disordered" evidence="1">
    <location>
        <begin position="1"/>
        <end position="372"/>
    </location>
</feature>
<feature type="compositionally biased region" description="Basic and acidic residues" evidence="1">
    <location>
        <begin position="576"/>
        <end position="588"/>
    </location>
</feature>
<sequence length="1059" mass="118272">MNRRTPTPSSHLTSSPPLSYIWSDTSGENGMRPRKGNGAPSTSTSVWSDEGTAVPRYGGGDDGYGYNDEDNHELKGSGVKEGRLIDYDDEPQPHQREMAPGDKLRDLLRQMDEEVRRAAPREPKETAVSYQWTGHTRPRQFQPDTRDEETEDEEKPDEEQEEKRGEASPARSSFNSEHESPPTPPPRFGNPYSRRSERRGSPAFVQGRLPSRAAVLLQSTSHMDEGSQTIKEPEPVANHQKSPRSQLHAYIASHPEPGSSSSSRAHQHVSQSPRSISGRKEKEIEQDHEFEHEPSPPSPHQFERELSNSASRHHYRTHYSPSHASPPLGVLQFSGSPHRSPVLPRTLEPKRQRHSQPIPPTPRRLSIDPLPSTHDEFAMHLKGLEVRAEVELDLDEGVSAVGWEESTVEGDEEEVRYEDDVDMDRDRDRSGTARPNSSRRGSPYTHSQSRERLHHSALRSHPSPLSRRLPSRSPSPPALPDLPSHSVSGSEEEEEVDTYSSRRARMFSGERKGKMPMVDGGGEASATASSSKSYSRPLPGRLDEDKDKESTGEYWTEDEEIKDDVPEEEFLEEGLEGERVTMEEREQSNYHSPAQHSRTPLSNNHHHTPSPVRLPLHQCRTRTSLTTSQTGIITSSTTPSPRQRQPHSLSSSRSLLQSQSPAQTPKFPPSLSSSSLNANPSQKQLATPSQSHSQTIAPGPTPRPPGAWNVTPFPRRLEQEHESPRHQDQVASENGNRAGRVRFSPLRYETMIHREDYERDDEKGEKGRKKEEGGDVSILTLSLSPRRKSPRSSKSPKSPENRMSPERRTKEERMEEDVGDISWTAKLARSVTSRIPIPMRSTTYSAHLPQLTSAHTHTEMVSSKLQSAQQSWLAALSSVSNSSYPHLHQHNHQTSSNFPTSLALRASQTLGKGMNKAIRWSRWVWWVLVEVILLWAVFRVTLDYAGSGIYLGRDPFHPLSRPLGLGPPPSLSSPPSLSASGMADMMEGGRETGRVTDAQRQWAKAPRYVNLEIPIPGSLRTLVGKQGSANFFDLVESWGWGTTFFGEGEPAGGWVGVPT</sequence>
<feature type="compositionally biased region" description="Acidic residues" evidence="1">
    <location>
        <begin position="146"/>
        <end position="160"/>
    </location>
</feature>
<feature type="compositionally biased region" description="Basic and acidic residues" evidence="1">
    <location>
        <begin position="72"/>
        <end position="125"/>
    </location>
</feature>
<gene>
    <name evidence="2" type="ORF">CNBG_2542</name>
</gene>
<feature type="compositionally biased region" description="Low complexity" evidence="1">
    <location>
        <begin position="623"/>
        <end position="661"/>
    </location>
</feature>
<feature type="region of interest" description="Disordered" evidence="1">
    <location>
        <begin position="962"/>
        <end position="984"/>
    </location>
</feature>
<dbReference type="OrthoDB" id="2565049at2759"/>
<reference evidence="2 3" key="2">
    <citation type="journal article" date="2018" name="Proc. Natl. Acad. Sci.">
        <title>RNAi is a critical determinant of centromere evolution in closely related fungi.</title>
        <authorList>
            <person name="Yadav V."/>
            <person name="Sun S."/>
            <person name="Billmyre R.B."/>
            <person name="Thimmappa B.C."/>
            <person name="Shea T."/>
            <person name="Lintner R."/>
            <person name="Bakkeren G."/>
            <person name="Cuomo C.A."/>
            <person name="Heitman J."/>
            <person name="Sanyal K."/>
        </authorList>
    </citation>
    <scope>NUCLEOTIDE SEQUENCE [LARGE SCALE GENOMIC DNA]</scope>
    <source>
        <strain evidence="2 3">R265</strain>
    </source>
</reference>
<dbReference type="VEuPathDB" id="FungiDB:CNBG_2542"/>
<evidence type="ECO:0000256" key="1">
    <source>
        <dbReference type="SAM" id="MobiDB-lite"/>
    </source>
</evidence>
<dbReference type="GeneID" id="88178891"/>
<feature type="compositionally biased region" description="Basic and acidic residues" evidence="1">
    <location>
        <begin position="541"/>
        <end position="551"/>
    </location>
</feature>
<feature type="compositionally biased region" description="Basic and acidic residues" evidence="1">
    <location>
        <begin position="278"/>
        <end position="294"/>
    </location>
</feature>
<feature type="compositionally biased region" description="Basic and acidic residues" evidence="1">
    <location>
        <begin position="797"/>
        <end position="813"/>
    </location>
</feature>
<dbReference type="KEGG" id="cdeu:CNBG_2542"/>
<evidence type="ECO:0000313" key="2">
    <source>
        <dbReference type="EMBL" id="KGB76704.1"/>
    </source>
</evidence>
<dbReference type="HOGENOM" id="CLU_289499_0_0_1"/>
<dbReference type="OMA" id="ETEMPEY"/>
<keyword evidence="3" id="KW-1185">Reference proteome</keyword>
<accession>A0A095CAR8</accession>
<dbReference type="RefSeq" id="XP_062882572.1">
    <property type="nucleotide sequence ID" value="XM_063026617.1"/>
</dbReference>
<proteinExistence type="predicted"/>
<feature type="region of interest" description="Disordered" evidence="1">
    <location>
        <begin position="397"/>
        <end position="817"/>
    </location>
</feature>
<reference evidence="2 3" key="1">
    <citation type="journal article" date="2011" name="MBio">
        <title>Genome variation in Cryptococcus gattii, an emerging pathogen of immunocompetent hosts.</title>
        <authorList>
            <person name="D'Souza C.A."/>
            <person name="Kronstad J.W."/>
            <person name="Taylor G."/>
            <person name="Warren R."/>
            <person name="Yuen M."/>
            <person name="Hu G."/>
            <person name="Jung W.H."/>
            <person name="Sham A."/>
            <person name="Kidd S.E."/>
            <person name="Tangen K."/>
            <person name="Lee N."/>
            <person name="Zeilmaker T."/>
            <person name="Sawkins J."/>
            <person name="McVicker G."/>
            <person name="Shah S."/>
            <person name="Gnerre S."/>
            <person name="Griggs A."/>
            <person name="Zeng Q."/>
            <person name="Bartlett K."/>
            <person name="Li W."/>
            <person name="Wang X."/>
            <person name="Heitman J."/>
            <person name="Stajich J.E."/>
            <person name="Fraser J.A."/>
            <person name="Meyer W."/>
            <person name="Carter D."/>
            <person name="Schein J."/>
            <person name="Krzywinski M."/>
            <person name="Kwon-Chung K.J."/>
            <person name="Varma A."/>
            <person name="Wang J."/>
            <person name="Brunham R."/>
            <person name="Fyfe M."/>
            <person name="Ouellette B.F."/>
            <person name="Siddiqui A."/>
            <person name="Marra M."/>
            <person name="Jones S."/>
            <person name="Holt R."/>
            <person name="Birren B.W."/>
            <person name="Galagan J.E."/>
            <person name="Cuomo C.A."/>
        </authorList>
    </citation>
    <scope>NUCLEOTIDE SEQUENCE [LARGE SCALE GENOMIC DNA]</scope>
    <source>
        <strain evidence="2 3">R265</strain>
    </source>
</reference>
<feature type="compositionally biased region" description="Low complexity" evidence="1">
    <location>
        <begin position="459"/>
        <end position="472"/>
    </location>
</feature>
<feature type="compositionally biased region" description="Low complexity" evidence="1">
    <location>
        <begin position="669"/>
        <end position="681"/>
    </location>
</feature>
<feature type="compositionally biased region" description="Low complexity" evidence="1">
    <location>
        <begin position="1"/>
        <end position="19"/>
    </location>
</feature>
<feature type="compositionally biased region" description="Low complexity" evidence="1">
    <location>
        <begin position="259"/>
        <end position="272"/>
    </location>
</feature>
<feature type="compositionally biased region" description="Low complexity" evidence="1">
    <location>
        <begin position="524"/>
        <end position="535"/>
    </location>
</feature>
<feature type="compositionally biased region" description="Polar residues" evidence="1">
    <location>
        <begin position="217"/>
        <end position="230"/>
    </location>
</feature>
<dbReference type="STRING" id="294750.A0A095CAR8"/>